<dbReference type="AlphaFoldDB" id="A0A6A5Z734"/>
<protein>
    <submittedName>
        <fullName evidence="2">Uncharacterized protein</fullName>
    </submittedName>
</protein>
<dbReference type="Proteomes" id="UP000799770">
    <property type="component" value="Unassembled WGS sequence"/>
</dbReference>
<dbReference type="EMBL" id="ML977324">
    <property type="protein sequence ID" value="KAF2114966.1"/>
    <property type="molecule type" value="Genomic_DNA"/>
</dbReference>
<proteinExistence type="predicted"/>
<reference evidence="2" key="1">
    <citation type="journal article" date="2020" name="Stud. Mycol.">
        <title>101 Dothideomycetes genomes: a test case for predicting lifestyles and emergence of pathogens.</title>
        <authorList>
            <person name="Haridas S."/>
            <person name="Albert R."/>
            <person name="Binder M."/>
            <person name="Bloem J."/>
            <person name="Labutti K."/>
            <person name="Salamov A."/>
            <person name="Andreopoulos B."/>
            <person name="Baker S."/>
            <person name="Barry K."/>
            <person name="Bills G."/>
            <person name="Bluhm B."/>
            <person name="Cannon C."/>
            <person name="Castanera R."/>
            <person name="Culley D."/>
            <person name="Daum C."/>
            <person name="Ezra D."/>
            <person name="Gonzalez J."/>
            <person name="Henrissat B."/>
            <person name="Kuo A."/>
            <person name="Liang C."/>
            <person name="Lipzen A."/>
            <person name="Lutzoni F."/>
            <person name="Magnuson J."/>
            <person name="Mondo S."/>
            <person name="Nolan M."/>
            <person name="Ohm R."/>
            <person name="Pangilinan J."/>
            <person name="Park H.-J."/>
            <person name="Ramirez L."/>
            <person name="Alfaro M."/>
            <person name="Sun H."/>
            <person name="Tritt A."/>
            <person name="Yoshinaga Y."/>
            <person name="Zwiers L.-H."/>
            <person name="Turgeon B."/>
            <person name="Goodwin S."/>
            <person name="Spatafora J."/>
            <person name="Crous P."/>
            <person name="Grigoriev I."/>
        </authorList>
    </citation>
    <scope>NUCLEOTIDE SEQUENCE</scope>
    <source>
        <strain evidence="2">CBS 627.86</strain>
    </source>
</reference>
<evidence type="ECO:0000256" key="1">
    <source>
        <dbReference type="SAM" id="MobiDB-lite"/>
    </source>
</evidence>
<sequence length="223" mass="24183">MTHYAVWRLGGVLPASVGGQLIGPCWGGSPPAPSLCPHVLALETIDAERVLPCALHRPLHHRRPATHAARARRVQHRWVHSQRTVRSWTVVADTGGPGSARLAPSAIAGSICLPAARRAVCAHHTDRRGFSPFLASSARDRMASEEDAENDQERLQDSRQGSEQNVKQAGPGRLRTQRHPWAAPASTVSENGYLVDRGCGSRASVSRRREFLTGSVPDGQRRG</sequence>
<feature type="region of interest" description="Disordered" evidence="1">
    <location>
        <begin position="132"/>
        <end position="223"/>
    </location>
</feature>
<gene>
    <name evidence="2" type="ORF">BDV96DRAFT_660364</name>
</gene>
<evidence type="ECO:0000313" key="2">
    <source>
        <dbReference type="EMBL" id="KAF2114966.1"/>
    </source>
</evidence>
<evidence type="ECO:0000313" key="3">
    <source>
        <dbReference type="Proteomes" id="UP000799770"/>
    </source>
</evidence>
<organism evidence="2 3">
    <name type="scientific">Lophiotrema nucula</name>
    <dbReference type="NCBI Taxonomy" id="690887"/>
    <lineage>
        <taxon>Eukaryota</taxon>
        <taxon>Fungi</taxon>
        <taxon>Dikarya</taxon>
        <taxon>Ascomycota</taxon>
        <taxon>Pezizomycotina</taxon>
        <taxon>Dothideomycetes</taxon>
        <taxon>Pleosporomycetidae</taxon>
        <taxon>Pleosporales</taxon>
        <taxon>Lophiotremataceae</taxon>
        <taxon>Lophiotrema</taxon>
    </lineage>
</organism>
<keyword evidence="3" id="KW-1185">Reference proteome</keyword>
<accession>A0A6A5Z734</accession>
<name>A0A6A5Z734_9PLEO</name>
<feature type="compositionally biased region" description="Polar residues" evidence="1">
    <location>
        <begin position="158"/>
        <end position="167"/>
    </location>
</feature>